<dbReference type="Proteomes" id="UP000648239">
    <property type="component" value="Unassembled WGS sequence"/>
</dbReference>
<evidence type="ECO:0000313" key="5">
    <source>
        <dbReference type="EMBL" id="MBD3867638.1"/>
    </source>
</evidence>
<dbReference type="InterPro" id="IPR016667">
    <property type="entry name" value="Caps_polysacc_synth_CpsB/CapC"/>
</dbReference>
<dbReference type="GO" id="GO:0004725">
    <property type="term" value="F:protein tyrosine phosphatase activity"/>
    <property type="evidence" value="ECO:0007669"/>
    <property type="project" value="UniProtKB-EC"/>
</dbReference>
<reference evidence="5 6" key="1">
    <citation type="submission" date="2020-08" db="EMBL/GenBank/DDBJ databases">
        <title>Acidobacteriota in marine sediments use diverse sulfur dissimilation pathways.</title>
        <authorList>
            <person name="Wasmund K."/>
        </authorList>
    </citation>
    <scope>NUCLEOTIDE SEQUENCE [LARGE SCALE GENOMIC DNA]</scope>
    <source>
        <strain evidence="5">MAG AM4</strain>
    </source>
</reference>
<evidence type="ECO:0000256" key="1">
    <source>
        <dbReference type="ARBA" id="ARBA00005750"/>
    </source>
</evidence>
<evidence type="ECO:0000256" key="4">
    <source>
        <dbReference type="ARBA" id="ARBA00051722"/>
    </source>
</evidence>
<dbReference type="PANTHER" id="PTHR39181:SF1">
    <property type="entry name" value="TYROSINE-PROTEIN PHOSPHATASE YWQE"/>
    <property type="match status" value="1"/>
</dbReference>
<dbReference type="SUPFAM" id="SSF89550">
    <property type="entry name" value="PHP domain-like"/>
    <property type="match status" value="1"/>
</dbReference>
<dbReference type="PIRSF" id="PIRSF016557">
    <property type="entry name" value="Caps_synth_CpsB"/>
    <property type="match status" value="1"/>
</dbReference>
<proteinExistence type="inferred from homology"/>
<dbReference type="AlphaFoldDB" id="A0A8J6XTP6"/>
<keyword evidence="3" id="KW-0378">Hydrolase</keyword>
<dbReference type="EC" id="3.1.3.48" evidence="2"/>
<sequence>MIDIHTHILPGIDDGVQTEEEAIAFARMAVEDGITGMVATPHCKEGSYENDLPMVLEKIASLRAVLESHQIPLELIPGAEVHICPDLVDRIRDGRAPTLANNGKTLLLELSLTQPPPVELENLVFQLKLAGILPIFAHPERIQYFRDDVSRYKEMIRLGAWGQITAGSVLGTFGGSARKFSEELIRGGLIHVLASDAHNVRGRPPRLREAATVIAGWVGDEAAERMVTSTPQSLLDGRDPQIPAVEEVRHEHRKRSFLSRIFGSR</sequence>
<dbReference type="InterPro" id="IPR016195">
    <property type="entry name" value="Pol/histidinol_Pase-like"/>
</dbReference>
<dbReference type="EMBL" id="JACXWD010000013">
    <property type="protein sequence ID" value="MBD3867638.1"/>
    <property type="molecule type" value="Genomic_DNA"/>
</dbReference>
<accession>A0A8J6XTP6</accession>
<dbReference type="Gene3D" id="3.20.20.140">
    <property type="entry name" value="Metal-dependent hydrolases"/>
    <property type="match status" value="1"/>
</dbReference>
<evidence type="ECO:0000256" key="3">
    <source>
        <dbReference type="ARBA" id="ARBA00022801"/>
    </source>
</evidence>
<evidence type="ECO:0000313" key="6">
    <source>
        <dbReference type="Proteomes" id="UP000648239"/>
    </source>
</evidence>
<comment type="similarity">
    <text evidence="1">Belongs to the metallo-dependent hydrolases superfamily. CpsB/CapC family.</text>
</comment>
<evidence type="ECO:0000256" key="2">
    <source>
        <dbReference type="ARBA" id="ARBA00013064"/>
    </source>
</evidence>
<gene>
    <name evidence="5" type="ORF">IFK94_05890</name>
</gene>
<organism evidence="5 6">
    <name type="scientific">Candidatus Polarisedimenticola svalbardensis</name>
    <dbReference type="NCBI Taxonomy" id="2886004"/>
    <lineage>
        <taxon>Bacteria</taxon>
        <taxon>Pseudomonadati</taxon>
        <taxon>Acidobacteriota</taxon>
        <taxon>Candidatus Polarisedimenticolia</taxon>
        <taxon>Candidatus Polarisedimenticolales</taxon>
        <taxon>Candidatus Polarisedimenticolaceae</taxon>
        <taxon>Candidatus Polarisedimenticola</taxon>
    </lineage>
</organism>
<name>A0A8J6XTP6_9BACT</name>
<dbReference type="Pfam" id="PF19567">
    <property type="entry name" value="CpsB_CapC"/>
    <property type="match status" value="1"/>
</dbReference>
<dbReference type="GO" id="GO:0030145">
    <property type="term" value="F:manganese ion binding"/>
    <property type="evidence" value="ECO:0007669"/>
    <property type="project" value="InterPro"/>
</dbReference>
<comment type="caution">
    <text evidence="5">The sequence shown here is derived from an EMBL/GenBank/DDBJ whole genome shotgun (WGS) entry which is preliminary data.</text>
</comment>
<dbReference type="PANTHER" id="PTHR39181">
    <property type="entry name" value="TYROSINE-PROTEIN PHOSPHATASE YWQE"/>
    <property type="match status" value="1"/>
</dbReference>
<comment type="catalytic activity">
    <reaction evidence="4">
        <text>O-phospho-L-tyrosyl-[protein] + H2O = L-tyrosyl-[protein] + phosphate</text>
        <dbReference type="Rhea" id="RHEA:10684"/>
        <dbReference type="Rhea" id="RHEA-COMP:10136"/>
        <dbReference type="Rhea" id="RHEA-COMP:20101"/>
        <dbReference type="ChEBI" id="CHEBI:15377"/>
        <dbReference type="ChEBI" id="CHEBI:43474"/>
        <dbReference type="ChEBI" id="CHEBI:46858"/>
        <dbReference type="ChEBI" id="CHEBI:61978"/>
        <dbReference type="EC" id="3.1.3.48"/>
    </reaction>
</comment>
<protein>
    <recommendedName>
        <fullName evidence="2">protein-tyrosine-phosphatase</fullName>
        <ecNumber evidence="2">3.1.3.48</ecNumber>
    </recommendedName>
</protein>